<evidence type="ECO:0000256" key="4">
    <source>
        <dbReference type="ARBA" id="ARBA00023002"/>
    </source>
</evidence>
<dbReference type="InterPro" id="IPR000669">
    <property type="entry name" value="Mannitol_DH"/>
</dbReference>
<comment type="similarity">
    <text evidence="1">Belongs to the mannitol dehydrogenase family.</text>
</comment>
<dbReference type="RefSeq" id="WP_085195128.1">
    <property type="nucleotide sequence ID" value="NZ_JACKVI010000009.1"/>
</dbReference>
<dbReference type="InterPro" id="IPR023027">
    <property type="entry name" value="Mannitol_DH_CS"/>
</dbReference>
<dbReference type="EMBL" id="LQOW01000006">
    <property type="protein sequence ID" value="ORV63601.1"/>
    <property type="molecule type" value="Genomic_DNA"/>
</dbReference>
<dbReference type="OrthoDB" id="271711at2"/>
<feature type="domain" description="Mannitol dehydrogenase C-terminal" evidence="8">
    <location>
        <begin position="302"/>
        <end position="485"/>
    </location>
</feature>
<proteinExistence type="inferred from homology"/>
<dbReference type="PRINTS" id="PR00084">
    <property type="entry name" value="MTLDHDRGNASE"/>
</dbReference>
<gene>
    <name evidence="9" type="ORF">AWC06_09070</name>
</gene>
<evidence type="ECO:0000313" key="9">
    <source>
        <dbReference type="EMBL" id="ORV63601.1"/>
    </source>
</evidence>
<evidence type="ECO:0000256" key="3">
    <source>
        <dbReference type="ARBA" id="ARBA00016219"/>
    </source>
</evidence>
<dbReference type="InterPro" id="IPR008927">
    <property type="entry name" value="6-PGluconate_DH-like_C_sf"/>
</dbReference>
<organism evidence="9 10">
    <name type="scientific">Mycobacterium fragae</name>
    <dbReference type="NCBI Taxonomy" id="1260918"/>
    <lineage>
        <taxon>Bacteria</taxon>
        <taxon>Bacillati</taxon>
        <taxon>Actinomycetota</taxon>
        <taxon>Actinomycetes</taxon>
        <taxon>Mycobacteriales</taxon>
        <taxon>Mycobacteriaceae</taxon>
        <taxon>Mycobacterium</taxon>
    </lineage>
</organism>
<comment type="caution">
    <text evidence="9">The sequence shown here is derived from an EMBL/GenBank/DDBJ whole genome shotgun (WGS) entry which is preliminary data.</text>
</comment>
<evidence type="ECO:0000256" key="5">
    <source>
        <dbReference type="ARBA" id="ARBA00023027"/>
    </source>
</evidence>
<comment type="catalytic activity">
    <reaction evidence="6">
        <text>D-mannitol 1-phosphate + NAD(+) = beta-D-fructose 6-phosphate + NADH + H(+)</text>
        <dbReference type="Rhea" id="RHEA:19661"/>
        <dbReference type="ChEBI" id="CHEBI:15378"/>
        <dbReference type="ChEBI" id="CHEBI:57540"/>
        <dbReference type="ChEBI" id="CHEBI:57634"/>
        <dbReference type="ChEBI" id="CHEBI:57945"/>
        <dbReference type="ChEBI" id="CHEBI:61381"/>
        <dbReference type="EC" id="1.1.1.17"/>
    </reaction>
</comment>
<dbReference type="Pfam" id="PF01232">
    <property type="entry name" value="Mannitol_dh"/>
    <property type="match status" value="1"/>
</dbReference>
<dbReference type="InterPro" id="IPR013118">
    <property type="entry name" value="Mannitol_DH_C"/>
</dbReference>
<dbReference type="SUPFAM" id="SSF48179">
    <property type="entry name" value="6-phosphogluconate dehydrogenase C-terminal domain-like"/>
    <property type="match status" value="1"/>
</dbReference>
<dbReference type="EC" id="1.1.1.17" evidence="2"/>
<dbReference type="Gene3D" id="3.40.50.720">
    <property type="entry name" value="NAD(P)-binding Rossmann-like Domain"/>
    <property type="match status" value="1"/>
</dbReference>
<dbReference type="GO" id="GO:0019594">
    <property type="term" value="P:mannitol metabolic process"/>
    <property type="evidence" value="ECO:0007669"/>
    <property type="project" value="InterPro"/>
</dbReference>
<dbReference type="InterPro" id="IPR013131">
    <property type="entry name" value="Mannitol_DH_N"/>
</dbReference>
<dbReference type="InterPro" id="IPR013328">
    <property type="entry name" value="6PGD_dom2"/>
</dbReference>
<dbReference type="InterPro" id="IPR050988">
    <property type="entry name" value="Mannitol_DH/Oxidoreductase"/>
</dbReference>
<feature type="domain" description="Mannitol dehydrogenase N-terminal" evidence="7">
    <location>
        <begin position="46"/>
        <end position="293"/>
    </location>
</feature>
<name>A0A1X1V3K4_9MYCO</name>
<keyword evidence="5" id="KW-0520">NAD</keyword>
<dbReference type="AlphaFoldDB" id="A0A1X1V3K4"/>
<evidence type="ECO:0000256" key="2">
    <source>
        <dbReference type="ARBA" id="ARBA00012939"/>
    </source>
</evidence>
<dbReference type="PANTHER" id="PTHR43362:SF1">
    <property type="entry name" value="MANNITOL DEHYDROGENASE 2-RELATED"/>
    <property type="match status" value="1"/>
</dbReference>
<sequence length="512" mass="56637">MRQADCLANAVDRGCTTGVPLSDATLPLHSPRIEVPTYDRSALQPGVVHIGAGNFHRAHQAVYFDDIARSGISHRWGVTGVSLRSRDVKDVLSAQDGLYTVVQRGHDHQTARVIGSIASYQYAPSDSAAVRAALADPQTRIVSLTITGNGYYLDPVTCEFDASHPDVRADLVASDCFVTAWAYLAEALDRRRRVGTAPFTVLCCDNIPGNTQAARTALVSFAALKDPGLARWIDRHVAFPSTMVDRITPRTSNSERQFVAHTFGIADKWPVLTEPYCQWVIEDAFSNGRPPLDEVGAQFVADVSDHKLVKTRLLNGTHIAIACLATLDGYQRTDEAMGNDVIFDYVEHLMREEIQPLLPAVPGMNTPGYRETLLTRLSNPQMSDQLSRLARRGSEKIASFLLPSLQEAIEQDRPHTLLMLALAGWARYLRGYDLDGREIRIDDPQSELLTKLANMECTDPVPLLRHEIFADLRLIPGFAERLSEMIADIDVHGVTPTLRRALRDSARELVLL</sequence>
<evidence type="ECO:0000259" key="8">
    <source>
        <dbReference type="Pfam" id="PF08125"/>
    </source>
</evidence>
<evidence type="ECO:0000259" key="7">
    <source>
        <dbReference type="Pfam" id="PF01232"/>
    </source>
</evidence>
<dbReference type="PANTHER" id="PTHR43362">
    <property type="entry name" value="MANNITOL DEHYDROGENASE DSF1-RELATED"/>
    <property type="match status" value="1"/>
</dbReference>
<dbReference type="PROSITE" id="PS00974">
    <property type="entry name" value="MANNITOL_DHGENASE"/>
    <property type="match status" value="1"/>
</dbReference>
<keyword evidence="10" id="KW-1185">Reference proteome</keyword>
<protein>
    <recommendedName>
        <fullName evidence="3">Mannitol-1-phosphate 5-dehydrogenase</fullName>
        <ecNumber evidence="2">1.1.1.17</ecNumber>
    </recommendedName>
</protein>
<dbReference type="Proteomes" id="UP000194000">
    <property type="component" value="Unassembled WGS sequence"/>
</dbReference>
<keyword evidence="4" id="KW-0560">Oxidoreductase</keyword>
<evidence type="ECO:0000256" key="1">
    <source>
        <dbReference type="ARBA" id="ARBA00006541"/>
    </source>
</evidence>
<dbReference type="GO" id="GO:0008926">
    <property type="term" value="F:mannitol-1-phosphate 5-dehydrogenase activity"/>
    <property type="evidence" value="ECO:0007669"/>
    <property type="project" value="UniProtKB-EC"/>
</dbReference>
<dbReference type="SUPFAM" id="SSF51735">
    <property type="entry name" value="NAD(P)-binding Rossmann-fold domains"/>
    <property type="match status" value="1"/>
</dbReference>
<dbReference type="STRING" id="1260918.AWC06_09070"/>
<dbReference type="Gene3D" id="1.10.1040.10">
    <property type="entry name" value="N-(1-d-carboxylethyl)-l-norvaline Dehydrogenase, domain 2"/>
    <property type="match status" value="1"/>
</dbReference>
<dbReference type="InterPro" id="IPR036291">
    <property type="entry name" value="NAD(P)-bd_dom_sf"/>
</dbReference>
<reference evidence="9 10" key="1">
    <citation type="submission" date="2016-01" db="EMBL/GenBank/DDBJ databases">
        <title>The new phylogeny of the genus Mycobacterium.</title>
        <authorList>
            <person name="Tarcisio F."/>
            <person name="Conor M."/>
            <person name="Antonella G."/>
            <person name="Elisabetta G."/>
            <person name="Giulia F.S."/>
            <person name="Sara T."/>
            <person name="Anna F."/>
            <person name="Clotilde B."/>
            <person name="Roberto B."/>
            <person name="Veronica D.S."/>
            <person name="Fabio R."/>
            <person name="Monica P."/>
            <person name="Olivier J."/>
            <person name="Enrico T."/>
            <person name="Nicola S."/>
        </authorList>
    </citation>
    <scope>NUCLEOTIDE SEQUENCE [LARGE SCALE GENOMIC DNA]</scope>
    <source>
        <strain evidence="9 10">DSM 45731</strain>
    </source>
</reference>
<dbReference type="Pfam" id="PF08125">
    <property type="entry name" value="Mannitol_dh_C"/>
    <property type="match status" value="1"/>
</dbReference>
<evidence type="ECO:0000256" key="6">
    <source>
        <dbReference type="ARBA" id="ARBA00048615"/>
    </source>
</evidence>
<accession>A0A1X1V3K4</accession>
<evidence type="ECO:0000313" key="10">
    <source>
        <dbReference type="Proteomes" id="UP000194000"/>
    </source>
</evidence>